<evidence type="ECO:0000256" key="4">
    <source>
        <dbReference type="RuleBase" id="RU000363"/>
    </source>
</evidence>
<dbReference type="PANTHER" id="PTHR24322:SF749">
    <property type="entry name" value="EPIDERMAL RETINOL DEHYDROGENASE 2"/>
    <property type="match status" value="1"/>
</dbReference>
<keyword evidence="2" id="KW-0560">Oxidoreductase</keyword>
<dbReference type="GeneTree" id="ENSGT00940000163618"/>
<dbReference type="PANTHER" id="PTHR24322">
    <property type="entry name" value="PKSB"/>
    <property type="match status" value="1"/>
</dbReference>
<reference evidence="5" key="1">
    <citation type="submission" date="2025-08" db="UniProtKB">
        <authorList>
            <consortium name="Ensembl"/>
        </authorList>
    </citation>
    <scope>IDENTIFICATION</scope>
</reference>
<accession>A0A8D0DUY3</accession>
<comment type="similarity">
    <text evidence="1 4">Belongs to the short-chain dehydrogenases/reductases (SDR) family.</text>
</comment>
<organism evidence="5 6">
    <name type="scientific">Salvator merianae</name>
    <name type="common">Argentine black and white tegu</name>
    <name type="synonym">Tupinambis merianae</name>
    <dbReference type="NCBI Taxonomy" id="96440"/>
    <lineage>
        <taxon>Eukaryota</taxon>
        <taxon>Metazoa</taxon>
        <taxon>Chordata</taxon>
        <taxon>Craniata</taxon>
        <taxon>Vertebrata</taxon>
        <taxon>Euteleostomi</taxon>
        <taxon>Lepidosauria</taxon>
        <taxon>Squamata</taxon>
        <taxon>Bifurcata</taxon>
        <taxon>Unidentata</taxon>
        <taxon>Episquamata</taxon>
        <taxon>Laterata</taxon>
        <taxon>Teiioidea</taxon>
        <taxon>Teiidae</taxon>
        <taxon>Salvator</taxon>
    </lineage>
</organism>
<protein>
    <recommendedName>
        <fullName evidence="7">Epidermal retinol dehydrogenase 2</fullName>
    </recommendedName>
</protein>
<name>A0A8D0DUY3_SALMN</name>
<dbReference type="SUPFAM" id="SSF51735">
    <property type="entry name" value="NAD(P)-binding Rossmann-fold domains"/>
    <property type="match status" value="1"/>
</dbReference>
<dbReference type="Pfam" id="PF00106">
    <property type="entry name" value="adh_short"/>
    <property type="match status" value="1"/>
</dbReference>
<evidence type="ECO:0008006" key="7">
    <source>
        <dbReference type="Google" id="ProtNLM"/>
    </source>
</evidence>
<evidence type="ECO:0000313" key="6">
    <source>
        <dbReference type="Proteomes" id="UP000694421"/>
    </source>
</evidence>
<sequence>MISIIRNISDTLNVVVLSVYYYFEAFVLKFLCKPKDVTGEIVLVTGSASGLGRQIAVNFAHLGAVLILWDINEEGNKETAELTRKNGARAVYVYKCDVNRREEIYTVANQVKKEVGDVTILVNNAGILNRKTFTGLSDSVMERTINVNCEAHFWTCKAFLPAMIKSNHGHLVTIASAAGITGCNYLSDYSASKAACILFLECLAFEMWASGKTGIKTTIVCPYYMDTELTAGIKSARPFLLPILNVEHAGKKVVDAVLNEKSYLFIPSIVQLGFLKTFLPRKVKFLFAQYLGFFNDIDHFKG</sequence>
<dbReference type="GO" id="GO:0005811">
    <property type="term" value="C:lipid droplet"/>
    <property type="evidence" value="ECO:0007669"/>
    <property type="project" value="TreeGrafter"/>
</dbReference>
<dbReference type="OMA" id="CADRDPV"/>
<dbReference type="CDD" id="cd05339">
    <property type="entry name" value="17beta-HSDXI-like_SDR_c"/>
    <property type="match status" value="1"/>
</dbReference>
<dbReference type="Gene3D" id="3.40.50.720">
    <property type="entry name" value="NAD(P)-binding Rossmann-like Domain"/>
    <property type="match status" value="1"/>
</dbReference>
<keyword evidence="3" id="KW-0520">NAD</keyword>
<dbReference type="Proteomes" id="UP000694421">
    <property type="component" value="Unplaced"/>
</dbReference>
<dbReference type="GO" id="GO:0016616">
    <property type="term" value="F:oxidoreductase activity, acting on the CH-OH group of donors, NAD or NADP as acceptor"/>
    <property type="evidence" value="ECO:0007669"/>
    <property type="project" value="TreeGrafter"/>
</dbReference>
<evidence type="ECO:0000313" key="5">
    <source>
        <dbReference type="Ensembl" id="ENSSMRP00000022105.1"/>
    </source>
</evidence>
<keyword evidence="6" id="KW-1185">Reference proteome</keyword>
<dbReference type="InterPro" id="IPR036291">
    <property type="entry name" value="NAD(P)-bd_dom_sf"/>
</dbReference>
<evidence type="ECO:0000256" key="1">
    <source>
        <dbReference type="ARBA" id="ARBA00006484"/>
    </source>
</evidence>
<dbReference type="Ensembl" id="ENSSMRT00000025860.1">
    <property type="protein sequence ID" value="ENSSMRP00000022105.1"/>
    <property type="gene ID" value="ENSSMRG00000017176.1"/>
</dbReference>
<proteinExistence type="inferred from homology"/>
<dbReference type="FunFam" id="3.40.50.720:FF:000202">
    <property type="entry name" value="Short-chain dehydrogenase/reductase family 16C member 6"/>
    <property type="match status" value="1"/>
</dbReference>
<evidence type="ECO:0000256" key="2">
    <source>
        <dbReference type="ARBA" id="ARBA00023002"/>
    </source>
</evidence>
<evidence type="ECO:0000256" key="3">
    <source>
        <dbReference type="ARBA" id="ARBA00023027"/>
    </source>
</evidence>
<dbReference type="AlphaFoldDB" id="A0A8D0DUY3"/>
<reference evidence="5" key="2">
    <citation type="submission" date="2025-09" db="UniProtKB">
        <authorList>
            <consortium name="Ensembl"/>
        </authorList>
    </citation>
    <scope>IDENTIFICATION</scope>
</reference>
<dbReference type="PRINTS" id="PR00081">
    <property type="entry name" value="GDHRDH"/>
</dbReference>
<dbReference type="PRINTS" id="PR00080">
    <property type="entry name" value="SDRFAMILY"/>
</dbReference>
<dbReference type="InterPro" id="IPR002347">
    <property type="entry name" value="SDR_fam"/>
</dbReference>